<dbReference type="AlphaFoldDB" id="A0A8S1MXC1"/>
<organism evidence="1 2">
    <name type="scientific">Paramecium sonneborni</name>
    <dbReference type="NCBI Taxonomy" id="65129"/>
    <lineage>
        <taxon>Eukaryota</taxon>
        <taxon>Sar</taxon>
        <taxon>Alveolata</taxon>
        <taxon>Ciliophora</taxon>
        <taxon>Intramacronucleata</taxon>
        <taxon>Oligohymenophorea</taxon>
        <taxon>Peniculida</taxon>
        <taxon>Parameciidae</taxon>
        <taxon>Paramecium</taxon>
    </lineage>
</organism>
<evidence type="ECO:0000313" key="1">
    <source>
        <dbReference type="EMBL" id="CAD8081733.1"/>
    </source>
</evidence>
<dbReference type="OrthoDB" id="303220at2759"/>
<gene>
    <name evidence="1" type="ORF">PSON_ATCC_30995.1.T0420191</name>
</gene>
<dbReference type="Proteomes" id="UP000692954">
    <property type="component" value="Unassembled WGS sequence"/>
</dbReference>
<sequence length="399" mass="48113">MGIIQPKINNFYNLHIKFQLQNFETNTIKLNDIFQGQDLNPQTKAEITKLFKLLQIQYNEESEVDRYEFCIIIILFTKITLEHKLEQIFCQITQTGILSFEEFFWLSQTFIRATCKINLLSIPLFEQILKFVQRMYQQMRKDIDENLMLIEVIDYVKSNSEISQFLLQFFKIQTYENAIRQQEIQMQSYLQLFNSTIGLTRKYVNIDQLTKNWNTCDINKEHQQYLISIMLKQKSDKQKQVNFIKLSQYIHVISNYLAYIVNDFENSNNLSIDFITYLVYAQEEIIITADRFEKIKKDLCQDRPFITLQMWMNYQCIQECNKFESQLRSLVRFYEQIYQNKDFNQLIQKIKKLCKKNEKSNQTQSQYLNKFLQNWLQNPDLYNVGSIELKLKIEQLLSK</sequence>
<protein>
    <submittedName>
        <fullName evidence="1">Uncharacterized protein</fullName>
    </submittedName>
</protein>
<proteinExistence type="predicted"/>
<comment type="caution">
    <text evidence="1">The sequence shown here is derived from an EMBL/GenBank/DDBJ whole genome shotgun (WGS) entry which is preliminary data.</text>
</comment>
<evidence type="ECO:0000313" key="2">
    <source>
        <dbReference type="Proteomes" id="UP000692954"/>
    </source>
</evidence>
<accession>A0A8S1MXC1</accession>
<dbReference type="EMBL" id="CAJJDN010000042">
    <property type="protein sequence ID" value="CAD8081733.1"/>
    <property type="molecule type" value="Genomic_DNA"/>
</dbReference>
<name>A0A8S1MXC1_9CILI</name>
<reference evidence="1" key="1">
    <citation type="submission" date="2021-01" db="EMBL/GenBank/DDBJ databases">
        <authorList>
            <consortium name="Genoscope - CEA"/>
            <person name="William W."/>
        </authorList>
    </citation>
    <scope>NUCLEOTIDE SEQUENCE</scope>
</reference>
<keyword evidence="2" id="KW-1185">Reference proteome</keyword>